<dbReference type="InterPro" id="IPR023009">
    <property type="entry name" value="Tyrosine_recombinase_XerC/XerD"/>
</dbReference>
<feature type="compositionally biased region" description="Low complexity" evidence="10">
    <location>
        <begin position="110"/>
        <end position="125"/>
    </location>
</feature>
<keyword evidence="4 9" id="KW-0159">Chromosome partition</keyword>
<evidence type="ECO:0000256" key="10">
    <source>
        <dbReference type="SAM" id="MobiDB-lite"/>
    </source>
</evidence>
<keyword evidence="7 9" id="KW-0233">DNA recombination</keyword>
<dbReference type="AlphaFoldDB" id="A0A7D7L2A6"/>
<feature type="active site" evidence="9">
    <location>
        <position position="385"/>
    </location>
</feature>
<evidence type="ECO:0000256" key="2">
    <source>
        <dbReference type="ARBA" id="ARBA00022490"/>
    </source>
</evidence>
<dbReference type="KEGG" id="kvr:CIB50_0001567"/>
<dbReference type="NCBIfam" id="NF001399">
    <property type="entry name" value="PRK00283.1"/>
    <property type="match status" value="1"/>
</dbReference>
<dbReference type="GO" id="GO:0007059">
    <property type="term" value="P:chromosome segregation"/>
    <property type="evidence" value="ECO:0007669"/>
    <property type="project" value="UniProtKB-UniRule"/>
</dbReference>
<keyword evidence="8 9" id="KW-0131">Cell cycle</keyword>
<dbReference type="SUPFAM" id="SSF56349">
    <property type="entry name" value="DNA breaking-rejoining enzymes"/>
    <property type="match status" value="1"/>
</dbReference>
<dbReference type="GO" id="GO:0006313">
    <property type="term" value="P:DNA transposition"/>
    <property type="evidence" value="ECO:0007669"/>
    <property type="project" value="UniProtKB-UniRule"/>
</dbReference>
<evidence type="ECO:0000256" key="3">
    <source>
        <dbReference type="ARBA" id="ARBA00022618"/>
    </source>
</evidence>
<evidence type="ECO:0000256" key="9">
    <source>
        <dbReference type="HAMAP-Rule" id="MF_01808"/>
    </source>
</evidence>
<feature type="active site" evidence="9">
    <location>
        <position position="282"/>
    </location>
</feature>
<dbReference type="Gene3D" id="1.10.150.130">
    <property type="match status" value="1"/>
</dbReference>
<dbReference type="PROSITE" id="PS51898">
    <property type="entry name" value="TYR_RECOMBINASE"/>
    <property type="match status" value="1"/>
</dbReference>
<feature type="active site" description="O-(3'-phospho-DNA)-tyrosine intermediate" evidence="9">
    <location>
        <position position="417"/>
    </location>
</feature>
<feature type="active site" evidence="9">
    <location>
        <position position="408"/>
    </location>
</feature>
<dbReference type="InterPro" id="IPR010998">
    <property type="entry name" value="Integrase_recombinase_N"/>
</dbReference>
<dbReference type="GO" id="GO:0009037">
    <property type="term" value="F:tyrosine-based site-specific recombinase activity"/>
    <property type="evidence" value="ECO:0007669"/>
    <property type="project" value="UniProtKB-UniRule"/>
</dbReference>
<evidence type="ECO:0000256" key="8">
    <source>
        <dbReference type="ARBA" id="ARBA00023306"/>
    </source>
</evidence>
<comment type="subcellular location">
    <subcellularLocation>
        <location evidence="1 9">Cytoplasm</location>
    </subcellularLocation>
</comment>
<feature type="region of interest" description="Disordered" evidence="10">
    <location>
        <begin position="1"/>
        <end position="128"/>
    </location>
</feature>
<organism evidence="13 14">
    <name type="scientific">Kocuria varians</name>
    <name type="common">Micrococcus varians</name>
    <dbReference type="NCBI Taxonomy" id="1272"/>
    <lineage>
        <taxon>Bacteria</taxon>
        <taxon>Bacillati</taxon>
        <taxon>Actinomycetota</taxon>
        <taxon>Actinomycetes</taxon>
        <taxon>Micrococcales</taxon>
        <taxon>Micrococcaceae</taxon>
        <taxon>Kocuria</taxon>
    </lineage>
</organism>
<gene>
    <name evidence="13" type="primary">xerD</name>
    <name evidence="9" type="synonym">xerC</name>
    <name evidence="13" type="ORF">CIB50_0001567</name>
</gene>
<protein>
    <recommendedName>
        <fullName evidence="9">Tyrosine recombinase XerC</fullName>
    </recommendedName>
</protein>
<keyword evidence="2 9" id="KW-0963">Cytoplasm</keyword>
<comment type="similarity">
    <text evidence="9">Belongs to the 'phage' integrase family. XerC subfamily.</text>
</comment>
<dbReference type="Pfam" id="PF02899">
    <property type="entry name" value="Phage_int_SAM_1"/>
    <property type="match status" value="1"/>
</dbReference>
<feature type="active site" evidence="9">
    <location>
        <position position="310"/>
    </location>
</feature>
<name>A0A7D7L2A6_KOCVA</name>
<keyword evidence="5 9" id="KW-0229">DNA integration</keyword>
<dbReference type="PROSITE" id="PS51900">
    <property type="entry name" value="CB"/>
    <property type="match status" value="1"/>
</dbReference>
<evidence type="ECO:0000256" key="7">
    <source>
        <dbReference type="ARBA" id="ARBA00023172"/>
    </source>
</evidence>
<evidence type="ECO:0000259" key="12">
    <source>
        <dbReference type="PROSITE" id="PS51900"/>
    </source>
</evidence>
<dbReference type="InterPro" id="IPR013762">
    <property type="entry name" value="Integrase-like_cat_sf"/>
</dbReference>
<evidence type="ECO:0000256" key="5">
    <source>
        <dbReference type="ARBA" id="ARBA00022908"/>
    </source>
</evidence>
<keyword evidence="6 9" id="KW-0238">DNA-binding</keyword>
<evidence type="ECO:0000256" key="4">
    <source>
        <dbReference type="ARBA" id="ARBA00022829"/>
    </source>
</evidence>
<keyword evidence="14" id="KW-1185">Reference proteome</keyword>
<reference evidence="13" key="1">
    <citation type="submission" date="2017-08" db="EMBL/GenBank/DDBJ databases">
        <authorList>
            <person name="Minaev M."/>
            <person name="Kurbakov K.A."/>
            <person name="Solodovnikova G.I."/>
            <person name="Kuznetsova O.A."/>
            <person name="Lisitsyn A.B."/>
        </authorList>
    </citation>
    <scope>NUCLEOTIDE SEQUENCE</scope>
    <source>
        <strain evidence="13">80</strain>
    </source>
</reference>
<evidence type="ECO:0000313" key="13">
    <source>
        <dbReference type="EMBL" id="QMS56848.1"/>
    </source>
</evidence>
<dbReference type="Proteomes" id="UP000216825">
    <property type="component" value="Chromosome"/>
</dbReference>
<dbReference type="CDD" id="cd00798">
    <property type="entry name" value="INT_XerDC_C"/>
    <property type="match status" value="1"/>
</dbReference>
<dbReference type="EMBL" id="CP059343">
    <property type="protein sequence ID" value="QMS56848.1"/>
    <property type="molecule type" value="Genomic_DNA"/>
</dbReference>
<evidence type="ECO:0000256" key="1">
    <source>
        <dbReference type="ARBA" id="ARBA00004496"/>
    </source>
</evidence>
<reference evidence="13" key="2">
    <citation type="submission" date="2020-07" db="EMBL/GenBank/DDBJ databases">
        <title>Genome of starter culture bacteria Kocuria salsicia reveals its technological properties and safety for usage in meat industry.</title>
        <authorList>
            <person name="Michael M."/>
            <person name="Konstantin K."/>
            <person name="Evgenii K."/>
            <person name="Galina S."/>
            <person name="Oksana K."/>
            <person name="Andrei L."/>
        </authorList>
    </citation>
    <scope>NUCLEOTIDE SEQUENCE [LARGE SCALE GENOMIC DNA]</scope>
    <source>
        <strain evidence="13">80</strain>
    </source>
</reference>
<dbReference type="HAMAP" id="MF_01808">
    <property type="entry name" value="Recomb_XerC_XerD"/>
    <property type="match status" value="1"/>
</dbReference>
<feature type="active site" evidence="9">
    <location>
        <position position="382"/>
    </location>
</feature>
<dbReference type="InterPro" id="IPR050090">
    <property type="entry name" value="Tyrosine_recombinase_XerCD"/>
</dbReference>
<dbReference type="GO" id="GO:0051301">
    <property type="term" value="P:cell division"/>
    <property type="evidence" value="ECO:0007669"/>
    <property type="project" value="UniProtKB-KW"/>
</dbReference>
<dbReference type="Gene3D" id="1.10.443.10">
    <property type="entry name" value="Intergrase catalytic core"/>
    <property type="match status" value="1"/>
</dbReference>
<dbReference type="GO" id="GO:0005737">
    <property type="term" value="C:cytoplasm"/>
    <property type="evidence" value="ECO:0007669"/>
    <property type="project" value="UniProtKB-SubCell"/>
</dbReference>
<evidence type="ECO:0000313" key="14">
    <source>
        <dbReference type="Proteomes" id="UP000216825"/>
    </source>
</evidence>
<comment type="function">
    <text evidence="9">Site-specific tyrosine recombinase, which acts by catalyzing the cutting and rejoining of the recombining DNA molecules. The XerC-XerD complex is essential to convert dimers of the bacterial chromosome into monomers to permit their segregation at cell division. It also contributes to the segregational stability of plasmids.</text>
</comment>
<dbReference type="InterPro" id="IPR004107">
    <property type="entry name" value="Integrase_SAM-like_N"/>
</dbReference>
<dbReference type="SUPFAM" id="SSF47823">
    <property type="entry name" value="lambda integrase-like, N-terminal domain"/>
    <property type="match status" value="1"/>
</dbReference>
<dbReference type="InterPro" id="IPR002104">
    <property type="entry name" value="Integrase_catalytic"/>
</dbReference>
<dbReference type="PANTHER" id="PTHR30349:SF81">
    <property type="entry name" value="TYROSINE RECOMBINASE XERC"/>
    <property type="match status" value="1"/>
</dbReference>
<dbReference type="InterPro" id="IPR011010">
    <property type="entry name" value="DNA_brk_join_enz"/>
</dbReference>
<comment type="subunit">
    <text evidence="9">Forms a cyclic heterotetrameric complex composed of two molecules of XerC and two molecules of XerD.</text>
</comment>
<dbReference type="Pfam" id="PF00589">
    <property type="entry name" value="Phage_integrase"/>
    <property type="match status" value="1"/>
</dbReference>
<feature type="domain" description="Tyr recombinase" evidence="11">
    <location>
        <begin position="242"/>
        <end position="430"/>
    </location>
</feature>
<evidence type="ECO:0000259" key="11">
    <source>
        <dbReference type="PROSITE" id="PS51898"/>
    </source>
</evidence>
<dbReference type="InterPro" id="IPR044068">
    <property type="entry name" value="CB"/>
</dbReference>
<evidence type="ECO:0000256" key="6">
    <source>
        <dbReference type="ARBA" id="ARBA00023125"/>
    </source>
</evidence>
<dbReference type="PANTHER" id="PTHR30349">
    <property type="entry name" value="PHAGE INTEGRASE-RELATED"/>
    <property type="match status" value="1"/>
</dbReference>
<accession>A0A7D7L2A6</accession>
<dbReference type="RefSeq" id="WP_309598337.1">
    <property type="nucleotide sequence ID" value="NZ_CP059343.1"/>
</dbReference>
<feature type="domain" description="Core-binding (CB)" evidence="12">
    <location>
        <begin position="128"/>
        <end position="221"/>
    </location>
</feature>
<sequence length="437" mass="47524">MSEERLSADGPITEPLPVIPEALPQNDRPQDALPPEATTRAPSAQAQAQAQAENPDHGQDQDSGQAPDEAPNPERDLGQASNSERGPGQTRNPQQDSERGRNTPVTDSPRGAQHAPGADAAPAEESAPELRRAVGRYLDHLVVERGLAENTLAAYRRDLARYQHHLTTRAPEIRVPRDITTDHVRAFLRVLREGEDGHPPLSARSSARVLAAVRGAHAFWATESTVDTDVASRVSPPVPGRRLPKAIGITEVENLLAAPDPETPTGLRARAFLELLYATGARISEAVDLDVDDLAGLRDEELALIRVHGKGDKQRLVPVGSFAVAALERYLVRARPELARNGKGSPAVFLNARGSRISRQTAWNMVKDAARTIHREEVITPHTLRHSFATHLLEGGADLRVVQELLGHASLATTQIYTRVSVESLREVYATSHPRAR</sequence>
<dbReference type="GO" id="GO:0003677">
    <property type="term" value="F:DNA binding"/>
    <property type="evidence" value="ECO:0007669"/>
    <property type="project" value="UniProtKB-UniRule"/>
</dbReference>
<keyword evidence="3 9" id="KW-0132">Cell division</keyword>
<proteinExistence type="inferred from homology"/>
<feature type="compositionally biased region" description="Polar residues" evidence="10">
    <location>
        <begin position="79"/>
        <end position="95"/>
    </location>
</feature>